<evidence type="ECO:0000313" key="5">
    <source>
        <dbReference type="Proteomes" id="UP000321574"/>
    </source>
</evidence>
<comment type="caution">
    <text evidence="4">The sequence shown here is derived from an EMBL/GenBank/DDBJ whole genome shotgun (WGS) entry which is preliminary data.</text>
</comment>
<name>A0A5C8NTS1_9BACI</name>
<dbReference type="Proteomes" id="UP000321574">
    <property type="component" value="Unassembled WGS sequence"/>
</dbReference>
<dbReference type="PANTHER" id="PTHR13847">
    <property type="entry name" value="SARCOSINE DEHYDROGENASE-RELATED"/>
    <property type="match status" value="1"/>
</dbReference>
<reference evidence="4 5" key="1">
    <citation type="submission" date="2019-06" db="EMBL/GenBank/DDBJ databases">
        <title>Cerasibacillus sp. nov., isolated from maize field.</title>
        <authorList>
            <person name="Lin S.-Y."/>
            <person name="Tsai C.-F."/>
            <person name="Young C.-C."/>
        </authorList>
    </citation>
    <scope>NUCLEOTIDE SEQUENCE [LARGE SCALE GENOMIC DNA]</scope>
    <source>
        <strain evidence="4 5">CC-CFT480</strain>
    </source>
</reference>
<dbReference type="SUPFAM" id="SSF51905">
    <property type="entry name" value="FAD/NAD(P)-binding domain"/>
    <property type="match status" value="1"/>
</dbReference>
<dbReference type="AlphaFoldDB" id="A0A5C8NTS1"/>
<dbReference type="InterPro" id="IPR036188">
    <property type="entry name" value="FAD/NAD-bd_sf"/>
</dbReference>
<dbReference type="OrthoDB" id="9794226at2"/>
<dbReference type="PANTHER" id="PTHR13847:SF287">
    <property type="entry name" value="FAD-DEPENDENT OXIDOREDUCTASE DOMAIN-CONTAINING PROTEIN 1"/>
    <property type="match status" value="1"/>
</dbReference>
<dbReference type="RefSeq" id="WP_147667383.1">
    <property type="nucleotide sequence ID" value="NZ_VDUW01000005.1"/>
</dbReference>
<feature type="domain" description="FAD dependent oxidoreductase" evidence="3">
    <location>
        <begin position="6"/>
        <end position="358"/>
    </location>
</feature>
<dbReference type="GO" id="GO:0005737">
    <property type="term" value="C:cytoplasm"/>
    <property type="evidence" value="ECO:0007669"/>
    <property type="project" value="TreeGrafter"/>
</dbReference>
<dbReference type="Pfam" id="PF01266">
    <property type="entry name" value="DAO"/>
    <property type="match status" value="1"/>
</dbReference>
<keyword evidence="2" id="KW-0472">Membrane</keyword>
<dbReference type="EMBL" id="VDUW01000005">
    <property type="protein sequence ID" value="TXL64517.1"/>
    <property type="molecule type" value="Genomic_DNA"/>
</dbReference>
<accession>A0A5C8NTS1</accession>
<evidence type="ECO:0000256" key="2">
    <source>
        <dbReference type="SAM" id="Phobius"/>
    </source>
</evidence>
<dbReference type="Gene3D" id="3.30.9.10">
    <property type="entry name" value="D-Amino Acid Oxidase, subunit A, domain 2"/>
    <property type="match status" value="1"/>
</dbReference>
<protein>
    <submittedName>
        <fullName evidence="4">FAD-binding oxidoreductase</fullName>
    </submittedName>
</protein>
<feature type="transmembrane region" description="Helical" evidence="2">
    <location>
        <begin position="7"/>
        <end position="24"/>
    </location>
</feature>
<sequence length="389" mass="43379">MMKKTDIIIVGGGVIGSSIAYHLLQDGYTGEIIIFEKDKKYEFASTPRSAGGIRQLFTTAVNVQMGKYGIEKYKTFPEDMAVDGERAEIDFKQHGYLFLGKSEQEMNHFEAQSALQQAQGVQTEVLSKEDLLSIIPELTTDDLVGGLYSKDDGYLDPYSVMQGYARKARQLGAAYIYEAVDEILYNRDGVNGVKTENGDVFKAPIVINSAGPWAPVLSEKINLPIPVVPLKRQIIQFNTEKELINQLPLTVDPTGVYFRHEGDSIITGYAEDVKPGINFTWKRSFFLKELWPVLAHRISNFERAKIQSGWAGIYSHNTIDQNAIIGMHPQLNGYYLACGFSGHGMQQAPAVGKGLAELIQKGKYENIDLHALRFERFAEKELVLEGAIV</sequence>
<keyword evidence="2" id="KW-1133">Transmembrane helix</keyword>
<proteinExistence type="predicted"/>
<evidence type="ECO:0000259" key="3">
    <source>
        <dbReference type="Pfam" id="PF01266"/>
    </source>
</evidence>
<gene>
    <name evidence="4" type="ORF">FHP05_09380</name>
</gene>
<dbReference type="GO" id="GO:0032981">
    <property type="term" value="P:mitochondrial respiratory chain complex I assembly"/>
    <property type="evidence" value="ECO:0007669"/>
    <property type="project" value="TreeGrafter"/>
</dbReference>
<keyword evidence="2" id="KW-0812">Transmembrane</keyword>
<evidence type="ECO:0000256" key="1">
    <source>
        <dbReference type="ARBA" id="ARBA00023002"/>
    </source>
</evidence>
<evidence type="ECO:0000313" key="4">
    <source>
        <dbReference type="EMBL" id="TXL64517.1"/>
    </source>
</evidence>
<dbReference type="InterPro" id="IPR006076">
    <property type="entry name" value="FAD-dep_OxRdtase"/>
</dbReference>
<keyword evidence="1" id="KW-0560">Oxidoreductase</keyword>
<organism evidence="4 5">
    <name type="scientific">Cerasibacillus terrae</name>
    <dbReference type="NCBI Taxonomy" id="2498845"/>
    <lineage>
        <taxon>Bacteria</taxon>
        <taxon>Bacillati</taxon>
        <taxon>Bacillota</taxon>
        <taxon>Bacilli</taxon>
        <taxon>Bacillales</taxon>
        <taxon>Bacillaceae</taxon>
        <taxon>Cerasibacillus</taxon>
    </lineage>
</organism>
<dbReference type="GO" id="GO:0016491">
    <property type="term" value="F:oxidoreductase activity"/>
    <property type="evidence" value="ECO:0007669"/>
    <property type="project" value="UniProtKB-KW"/>
</dbReference>
<dbReference type="Gene3D" id="3.50.50.60">
    <property type="entry name" value="FAD/NAD(P)-binding domain"/>
    <property type="match status" value="1"/>
</dbReference>
<keyword evidence="5" id="KW-1185">Reference proteome</keyword>